<protein>
    <submittedName>
        <fullName evidence="10">Aspartate-alanine antiporter</fullName>
    </submittedName>
</protein>
<feature type="domain" description="RCK C-terminal" evidence="9">
    <location>
        <begin position="208"/>
        <end position="292"/>
    </location>
</feature>
<evidence type="ECO:0000256" key="3">
    <source>
        <dbReference type="ARBA" id="ARBA00022448"/>
    </source>
</evidence>
<evidence type="ECO:0000313" key="11">
    <source>
        <dbReference type="Proteomes" id="UP000281647"/>
    </source>
</evidence>
<feature type="transmembrane region" description="Helical" evidence="8">
    <location>
        <begin position="12"/>
        <end position="28"/>
    </location>
</feature>
<dbReference type="InterPro" id="IPR006512">
    <property type="entry name" value="YidE_YbjL"/>
</dbReference>
<evidence type="ECO:0000256" key="5">
    <source>
        <dbReference type="ARBA" id="ARBA00022692"/>
    </source>
</evidence>
<feature type="transmembrane region" description="Helical" evidence="8">
    <location>
        <begin position="65"/>
        <end position="83"/>
    </location>
</feature>
<evidence type="ECO:0000259" key="9">
    <source>
        <dbReference type="PROSITE" id="PS51202"/>
    </source>
</evidence>
<feature type="transmembrane region" description="Helical" evidence="8">
    <location>
        <begin position="544"/>
        <end position="562"/>
    </location>
</feature>
<feature type="transmembrane region" description="Helical" evidence="8">
    <location>
        <begin position="385"/>
        <end position="404"/>
    </location>
</feature>
<feature type="transmembrane region" description="Helical" evidence="8">
    <location>
        <begin position="443"/>
        <end position="468"/>
    </location>
</feature>
<keyword evidence="7 8" id="KW-0472">Membrane</keyword>
<comment type="similarity">
    <text evidence="2">Belongs to the AAE transporter (TC 2.A.81) family.</text>
</comment>
<keyword evidence="3" id="KW-0813">Transport</keyword>
<gene>
    <name evidence="10" type="primary">aspT</name>
    <name evidence="10" type="ORF">EET67_21450</name>
</gene>
<dbReference type="GO" id="GO:0008324">
    <property type="term" value="F:monoatomic cation transmembrane transporter activity"/>
    <property type="evidence" value="ECO:0007669"/>
    <property type="project" value="InterPro"/>
</dbReference>
<keyword evidence="4" id="KW-1003">Cell membrane</keyword>
<organism evidence="10 11">
    <name type="scientific">Borborobacter arsenicus</name>
    <dbReference type="NCBI Taxonomy" id="1851146"/>
    <lineage>
        <taxon>Bacteria</taxon>
        <taxon>Pseudomonadati</taxon>
        <taxon>Pseudomonadota</taxon>
        <taxon>Alphaproteobacteria</taxon>
        <taxon>Hyphomicrobiales</taxon>
        <taxon>Phyllobacteriaceae</taxon>
        <taxon>Borborobacter</taxon>
    </lineage>
</organism>
<dbReference type="Pfam" id="PF06826">
    <property type="entry name" value="Asp-Al_Ex"/>
    <property type="match status" value="2"/>
</dbReference>
<feature type="transmembrane region" description="Helical" evidence="8">
    <location>
        <begin position="35"/>
        <end position="53"/>
    </location>
</feature>
<sequence>MLPWLEQFLVRYPELALYLAIAIGYYIGNIKFGTFSFGPVTGSLFAGIFIGQFAHVPASPMTKSFLFLLFLFGIGYSVGPQFLQTLRRDGLKSVLLALVCTLAGLATAFAVAQVLDLDAGFAAGLLSGALTQSAAMGTATEAIGALPMAEADRVQLVAHVAVADAVCYLFGAVGAIWFCSVVGPKLLNVDLVAEAKELERKLGIERETPGAVSGYRQFEIRAYRVAADGMAVGKSVPEAENLVPQARVFIMRIRRHGELIEVHPGLVLEADDVVAVTGRHEAIVRLIGARAEEVEDSELLTVPFLVSRILLTKMAGKTIKEAANQDWARGLYLRSISRGGVDVPLAPDLALERGDILTLVGPEPVVTRAASHLGSVIAQTTATDFIVLGLAIFLGGLVGTLLRFPMGGVVVSLGTSVGALIAGLVVGHLRTRHPLFGRIPDGAIALMTSLGLAAFVAMTGLHAGPVFISAIREVGIGLLLGGAVVTLTPLLVGLLFGRYVLRMNPVLLLGGIAGALTMTAAMAAVQTQSQSPVAVLGYTPAYPIANILLTLWGTVIVIATGVPA</sequence>
<dbReference type="PANTHER" id="PTHR30445">
    <property type="entry name" value="K(+)_H(+) ANTIPORTER SUBUNIT KHTT"/>
    <property type="match status" value="1"/>
</dbReference>
<evidence type="ECO:0000313" key="10">
    <source>
        <dbReference type="EMBL" id="RUM95772.1"/>
    </source>
</evidence>
<dbReference type="NCBIfam" id="TIGR01625">
    <property type="entry name" value="YidE_YbjL_dupl"/>
    <property type="match status" value="1"/>
</dbReference>
<dbReference type="Pfam" id="PF02080">
    <property type="entry name" value="TrkA_C"/>
    <property type="match status" value="1"/>
</dbReference>
<comment type="caution">
    <text evidence="10">The sequence shown here is derived from an EMBL/GenBank/DDBJ whole genome shotgun (WGS) entry which is preliminary data.</text>
</comment>
<name>A0A432V146_9HYPH</name>
<dbReference type="InterPro" id="IPR050144">
    <property type="entry name" value="AAE_transporter"/>
</dbReference>
<dbReference type="InterPro" id="IPR006037">
    <property type="entry name" value="RCK_C"/>
</dbReference>
<proteinExistence type="inferred from homology"/>
<keyword evidence="11" id="KW-1185">Reference proteome</keyword>
<feature type="transmembrane region" description="Helical" evidence="8">
    <location>
        <begin position="474"/>
        <end position="494"/>
    </location>
</feature>
<evidence type="ECO:0000256" key="4">
    <source>
        <dbReference type="ARBA" id="ARBA00022475"/>
    </source>
</evidence>
<reference evidence="10 11" key="1">
    <citation type="submission" date="2018-11" db="EMBL/GenBank/DDBJ databases">
        <title>Pseudaminobacter arsenicus sp. nov., an arsenic-resistant bacterium isolated from arsenic-rich aquifers.</title>
        <authorList>
            <person name="Mu Y."/>
        </authorList>
    </citation>
    <scope>NUCLEOTIDE SEQUENCE [LARGE SCALE GENOMIC DNA]</scope>
    <source>
        <strain evidence="10 11">CB3</strain>
    </source>
</reference>
<evidence type="ECO:0000256" key="2">
    <source>
        <dbReference type="ARBA" id="ARBA00009854"/>
    </source>
</evidence>
<evidence type="ECO:0000256" key="7">
    <source>
        <dbReference type="ARBA" id="ARBA00023136"/>
    </source>
</evidence>
<keyword evidence="6 8" id="KW-1133">Transmembrane helix</keyword>
<evidence type="ECO:0000256" key="8">
    <source>
        <dbReference type="SAM" id="Phobius"/>
    </source>
</evidence>
<dbReference type="SUPFAM" id="SSF116726">
    <property type="entry name" value="TrkA C-terminal domain-like"/>
    <property type="match status" value="2"/>
</dbReference>
<comment type="subcellular location">
    <subcellularLocation>
        <location evidence="1">Cell membrane</location>
        <topology evidence="1">Multi-pass membrane protein</topology>
    </subcellularLocation>
</comment>
<evidence type="ECO:0000256" key="6">
    <source>
        <dbReference type="ARBA" id="ARBA00022989"/>
    </source>
</evidence>
<evidence type="ECO:0000256" key="1">
    <source>
        <dbReference type="ARBA" id="ARBA00004651"/>
    </source>
</evidence>
<dbReference type="InterPro" id="IPR036721">
    <property type="entry name" value="RCK_C_sf"/>
</dbReference>
<dbReference type="InterPro" id="IPR022457">
    <property type="entry name" value="Asp_Ala_antiprt"/>
</dbReference>
<dbReference type="GO" id="GO:0005886">
    <property type="term" value="C:plasma membrane"/>
    <property type="evidence" value="ECO:0007669"/>
    <property type="project" value="UniProtKB-SubCell"/>
</dbReference>
<dbReference type="OrthoDB" id="5166626at2"/>
<dbReference type="PROSITE" id="PS51202">
    <property type="entry name" value="RCK_C"/>
    <property type="match status" value="1"/>
</dbReference>
<feature type="transmembrane region" description="Helical" evidence="8">
    <location>
        <begin position="95"/>
        <end position="115"/>
    </location>
</feature>
<dbReference type="PANTHER" id="PTHR30445:SF9">
    <property type="match status" value="1"/>
</dbReference>
<feature type="transmembrane region" description="Helical" evidence="8">
    <location>
        <begin position="506"/>
        <end position="524"/>
    </location>
</feature>
<dbReference type="NCBIfam" id="TIGR03802">
    <property type="entry name" value="Asp_Ala_antiprt"/>
    <property type="match status" value="1"/>
</dbReference>
<feature type="transmembrane region" description="Helical" evidence="8">
    <location>
        <begin position="156"/>
        <end position="178"/>
    </location>
</feature>
<keyword evidence="5 8" id="KW-0812">Transmembrane</keyword>
<dbReference type="Proteomes" id="UP000281647">
    <property type="component" value="Unassembled WGS sequence"/>
</dbReference>
<dbReference type="EMBL" id="RKST01000031">
    <property type="protein sequence ID" value="RUM95772.1"/>
    <property type="molecule type" value="Genomic_DNA"/>
</dbReference>
<dbReference type="GO" id="GO:0006813">
    <property type="term" value="P:potassium ion transport"/>
    <property type="evidence" value="ECO:0007669"/>
    <property type="project" value="InterPro"/>
</dbReference>
<feature type="transmembrane region" description="Helical" evidence="8">
    <location>
        <begin position="410"/>
        <end position="431"/>
    </location>
</feature>
<accession>A0A432V146</accession>
<dbReference type="Gene3D" id="3.30.70.1450">
    <property type="entry name" value="Regulator of K+ conductance, C-terminal domain"/>
    <property type="match status" value="1"/>
</dbReference>
<dbReference type="AlphaFoldDB" id="A0A432V146"/>
<dbReference type="RefSeq" id="WP_128628389.1">
    <property type="nucleotide sequence ID" value="NZ_RKST01000031.1"/>
</dbReference>